<proteinExistence type="predicted"/>
<dbReference type="InterPro" id="IPR050266">
    <property type="entry name" value="AB_hydrolase_sf"/>
</dbReference>
<dbReference type="InterPro" id="IPR000639">
    <property type="entry name" value="Epox_hydrolase-like"/>
</dbReference>
<dbReference type="PANTHER" id="PTHR43798:SF33">
    <property type="entry name" value="HYDROLASE, PUTATIVE (AFU_ORTHOLOGUE AFUA_2G14860)-RELATED"/>
    <property type="match status" value="1"/>
</dbReference>
<feature type="domain" description="AB hydrolase-1" evidence="2">
    <location>
        <begin position="57"/>
        <end position="309"/>
    </location>
</feature>
<dbReference type="Pfam" id="PF00561">
    <property type="entry name" value="Abhydrolase_1"/>
    <property type="match status" value="1"/>
</dbReference>
<feature type="signal peptide" evidence="1">
    <location>
        <begin position="1"/>
        <end position="21"/>
    </location>
</feature>
<comment type="caution">
    <text evidence="3">The sequence shown here is derived from an EMBL/GenBank/DDBJ whole genome shotgun (WGS) entry which is preliminary data.</text>
</comment>
<evidence type="ECO:0000313" key="3">
    <source>
        <dbReference type="EMBL" id="MDT0496789.1"/>
    </source>
</evidence>
<name>A0ABU2WFZ5_9GAMM</name>
<keyword evidence="4" id="KW-1185">Reference proteome</keyword>
<evidence type="ECO:0000256" key="1">
    <source>
        <dbReference type="SAM" id="SignalP"/>
    </source>
</evidence>
<protein>
    <submittedName>
        <fullName evidence="3">Alpha/beta hydrolase</fullName>
    </submittedName>
</protein>
<gene>
    <name evidence="3" type="ORF">RM530_05350</name>
</gene>
<dbReference type="Gene3D" id="3.40.50.1820">
    <property type="entry name" value="alpha/beta hydrolase"/>
    <property type="match status" value="1"/>
</dbReference>
<dbReference type="PRINTS" id="PR00111">
    <property type="entry name" value="ABHYDROLASE"/>
</dbReference>
<dbReference type="PRINTS" id="PR00412">
    <property type="entry name" value="EPOXHYDRLASE"/>
</dbReference>
<feature type="chain" id="PRO_5047454814" evidence="1">
    <location>
        <begin position="22"/>
        <end position="324"/>
    </location>
</feature>
<dbReference type="InterPro" id="IPR029058">
    <property type="entry name" value="AB_hydrolase_fold"/>
</dbReference>
<evidence type="ECO:0000259" key="2">
    <source>
        <dbReference type="Pfam" id="PF00561"/>
    </source>
</evidence>
<evidence type="ECO:0000313" key="4">
    <source>
        <dbReference type="Proteomes" id="UP001254608"/>
    </source>
</evidence>
<dbReference type="InterPro" id="IPR000073">
    <property type="entry name" value="AB_hydrolase_1"/>
</dbReference>
<dbReference type="EMBL" id="JAVRIC010000005">
    <property type="protein sequence ID" value="MDT0496789.1"/>
    <property type="molecule type" value="Genomic_DNA"/>
</dbReference>
<keyword evidence="1" id="KW-0732">Signal</keyword>
<dbReference type="Proteomes" id="UP001254608">
    <property type="component" value="Unassembled WGS sequence"/>
</dbReference>
<reference evidence="3 4" key="1">
    <citation type="submission" date="2023-09" db="EMBL/GenBank/DDBJ databases">
        <authorList>
            <person name="Rey-Velasco X."/>
        </authorList>
    </citation>
    <scope>NUCLEOTIDE SEQUENCE [LARGE SCALE GENOMIC DNA]</scope>
    <source>
        <strain evidence="3 4">W345</strain>
    </source>
</reference>
<organism evidence="3 4">
    <name type="scientific">Banduia mediterranea</name>
    <dbReference type="NCBI Taxonomy" id="3075609"/>
    <lineage>
        <taxon>Bacteria</taxon>
        <taxon>Pseudomonadati</taxon>
        <taxon>Pseudomonadota</taxon>
        <taxon>Gammaproteobacteria</taxon>
        <taxon>Nevskiales</taxon>
        <taxon>Algiphilaceae</taxon>
        <taxon>Banduia</taxon>
    </lineage>
</organism>
<dbReference type="PANTHER" id="PTHR43798">
    <property type="entry name" value="MONOACYLGLYCEROL LIPASE"/>
    <property type="match status" value="1"/>
</dbReference>
<dbReference type="GO" id="GO:0016787">
    <property type="term" value="F:hydrolase activity"/>
    <property type="evidence" value="ECO:0007669"/>
    <property type="project" value="UniProtKB-KW"/>
</dbReference>
<sequence>MRLIPLYCLAYLSLAATTAFADSGASFVPQTYAFKSQNQFLQMRYLDVAPEVSNGDTVLLLHGKNFCAAYWQGTMRTLLDAGYRVVAPEQIGFCWSALPRGYEYSFHQLADNTRGLLDSLDLDRVIVLGHSMGGMLATRFALMYPQRVEQLLLLNPIGLEDWKALGVPYQTVDSWYAAQRKVDFESIKRYQLASYYDGQWTPDYEHWARQLAALYSGPHADDIAWSQALTYDMVYTQPVVYEFDQLQMPTVLMIGLRDRTALGKNLVSEAQAKSLGDYPQLGPRIVARIPDAKLVEFEGLGHLPHIEAPQRFYEALLDALGASS</sequence>
<dbReference type="RefSeq" id="WP_311364181.1">
    <property type="nucleotide sequence ID" value="NZ_JAVRIC010000005.1"/>
</dbReference>
<accession>A0ABU2WFZ5</accession>
<keyword evidence="3" id="KW-0378">Hydrolase</keyword>
<dbReference type="SUPFAM" id="SSF53474">
    <property type="entry name" value="alpha/beta-Hydrolases"/>
    <property type="match status" value="1"/>
</dbReference>